<protein>
    <submittedName>
        <fullName evidence="2">Uncharacterized protein</fullName>
    </submittedName>
</protein>
<reference evidence="2 3" key="1">
    <citation type="submission" date="2020-08" db="EMBL/GenBank/DDBJ databases">
        <title>Genome sequence of Hymenobacter qilianensis JCM 19763T.</title>
        <authorList>
            <person name="Hyun D.-W."/>
            <person name="Bae J.-W."/>
        </authorList>
    </citation>
    <scope>NUCLEOTIDE SEQUENCE [LARGE SCALE GENOMIC DNA]</scope>
    <source>
        <strain evidence="2 3">JCM 19763</strain>
    </source>
</reference>
<gene>
    <name evidence="2" type="ORF">H9L05_13050</name>
</gene>
<accession>A0A7H0GRX9</accession>
<dbReference type="KEGG" id="hqi:H9L05_13050"/>
<organism evidence="2 3">
    <name type="scientific">Hymenobacter qilianensis</name>
    <dbReference type="NCBI Taxonomy" id="1385715"/>
    <lineage>
        <taxon>Bacteria</taxon>
        <taxon>Pseudomonadati</taxon>
        <taxon>Bacteroidota</taxon>
        <taxon>Cytophagia</taxon>
        <taxon>Cytophagales</taxon>
        <taxon>Hymenobacteraceae</taxon>
        <taxon>Hymenobacter</taxon>
    </lineage>
</organism>
<proteinExistence type="predicted"/>
<dbReference type="EMBL" id="CP060784">
    <property type="protein sequence ID" value="QNP51045.1"/>
    <property type="molecule type" value="Genomic_DNA"/>
</dbReference>
<dbReference type="Proteomes" id="UP000516093">
    <property type="component" value="Chromosome"/>
</dbReference>
<evidence type="ECO:0000313" key="3">
    <source>
        <dbReference type="Proteomes" id="UP000516093"/>
    </source>
</evidence>
<name>A0A7H0GRX9_9BACT</name>
<dbReference type="RefSeq" id="WP_187731344.1">
    <property type="nucleotide sequence ID" value="NZ_BMFN01000004.1"/>
</dbReference>
<dbReference type="AlphaFoldDB" id="A0A7H0GRX9"/>
<feature type="region of interest" description="Disordered" evidence="1">
    <location>
        <begin position="1"/>
        <end position="28"/>
    </location>
</feature>
<evidence type="ECO:0000313" key="2">
    <source>
        <dbReference type="EMBL" id="QNP51045.1"/>
    </source>
</evidence>
<keyword evidence="3" id="KW-1185">Reference proteome</keyword>
<sequence>MKPTKSKQVEELKDAATTTRQAETPLEALYRRVKQAQQRRIQKRKRIHAH</sequence>
<evidence type="ECO:0000256" key="1">
    <source>
        <dbReference type="SAM" id="MobiDB-lite"/>
    </source>
</evidence>